<dbReference type="HOGENOM" id="CLU_061179_1_0_6"/>
<dbReference type="InterPro" id="IPR019734">
    <property type="entry name" value="TPR_rpt"/>
</dbReference>
<keyword evidence="2" id="KW-0812">Transmembrane</keyword>
<dbReference type="RefSeq" id="WP_045098805.1">
    <property type="nucleotide sequence ID" value="NZ_CP020614.1"/>
</dbReference>
<evidence type="ECO:0000256" key="1">
    <source>
        <dbReference type="PROSITE-ProRule" id="PRU00339"/>
    </source>
</evidence>
<dbReference type="PROSITE" id="PS50005">
    <property type="entry name" value="TPR"/>
    <property type="match status" value="1"/>
</dbReference>
<dbReference type="STRING" id="451.B6N58_10160"/>
<keyword evidence="6" id="KW-1185">Reference proteome</keyword>
<dbReference type="SUPFAM" id="SSF48452">
    <property type="entry name" value="TPR-like"/>
    <property type="match status" value="1"/>
</dbReference>
<organism evidence="3 5">
    <name type="scientific">Legionella micdadei</name>
    <name type="common">Tatlockia micdadei</name>
    <dbReference type="NCBI Taxonomy" id="451"/>
    <lineage>
        <taxon>Bacteria</taxon>
        <taxon>Pseudomonadati</taxon>
        <taxon>Pseudomonadota</taxon>
        <taxon>Gammaproteobacteria</taxon>
        <taxon>Legionellales</taxon>
        <taxon>Legionellaceae</taxon>
        <taxon>Legionella</taxon>
    </lineage>
</organism>
<dbReference type="KEGG" id="tmc:LMI_1069"/>
<reference evidence="5" key="2">
    <citation type="submission" date="2014-09" db="EMBL/GenBank/DDBJ databases">
        <authorList>
            <person name="Gomez-Valero L."/>
        </authorList>
    </citation>
    <scope>NUCLEOTIDE SEQUENCE [LARGE SCALE GENOMIC DNA]</scope>
    <source>
        <strain evidence="5">ATCC33218</strain>
    </source>
</reference>
<evidence type="ECO:0000313" key="5">
    <source>
        <dbReference type="Proteomes" id="UP000032414"/>
    </source>
</evidence>
<dbReference type="OrthoDB" id="5393896at2"/>
<name>A0A098GD25_LEGMI</name>
<reference evidence="4 6" key="3">
    <citation type="submission" date="2016-10" db="EMBL/GenBank/DDBJ databases">
        <authorList>
            <person name="Varghese N."/>
            <person name="Submissions S."/>
        </authorList>
    </citation>
    <scope>NUCLEOTIDE SEQUENCE [LARGE SCALE GENOMIC DNA]</scope>
    <source>
        <strain evidence="4 6">ATCC 33218</strain>
    </source>
</reference>
<evidence type="ECO:0000313" key="6">
    <source>
        <dbReference type="Proteomes" id="UP000182998"/>
    </source>
</evidence>
<evidence type="ECO:0000313" key="4">
    <source>
        <dbReference type="EMBL" id="SCY72450.1"/>
    </source>
</evidence>
<dbReference type="AlphaFoldDB" id="A0A098GD25"/>
<dbReference type="PATRIC" id="fig|451.8.peg.172"/>
<dbReference type="Proteomes" id="UP000032414">
    <property type="component" value="Chromosome I"/>
</dbReference>
<feature type="repeat" description="TPR" evidence="1">
    <location>
        <begin position="251"/>
        <end position="284"/>
    </location>
</feature>
<evidence type="ECO:0000313" key="3">
    <source>
        <dbReference type="EMBL" id="CEG60384.1"/>
    </source>
</evidence>
<gene>
    <name evidence="3" type="ORF">LMI_1069</name>
    <name evidence="4" type="ORF">SAMN02982997_02662</name>
</gene>
<protein>
    <submittedName>
        <fullName evidence="3">Uncharacterized protein</fullName>
    </submittedName>
</protein>
<dbReference type="Gene3D" id="1.25.40.10">
    <property type="entry name" value="Tetratricopeptide repeat domain"/>
    <property type="match status" value="1"/>
</dbReference>
<proteinExistence type="predicted"/>
<keyword evidence="1" id="KW-0802">TPR repeat</keyword>
<dbReference type="EMBL" id="FMVN01000015">
    <property type="protein sequence ID" value="SCY72450.1"/>
    <property type="molecule type" value="Genomic_DNA"/>
</dbReference>
<feature type="transmembrane region" description="Helical" evidence="2">
    <location>
        <begin position="29"/>
        <end position="50"/>
    </location>
</feature>
<accession>A0A098GD25</accession>
<dbReference type="InterPro" id="IPR011990">
    <property type="entry name" value="TPR-like_helical_dom_sf"/>
</dbReference>
<reference evidence="3" key="1">
    <citation type="submission" date="2014-09" db="EMBL/GenBank/DDBJ databases">
        <authorList>
            <person name="GOMEZ-VALERO Laura"/>
        </authorList>
    </citation>
    <scope>NUCLEOTIDE SEQUENCE</scope>
    <source>
        <strain evidence="3">ATCC33218</strain>
    </source>
</reference>
<dbReference type="Proteomes" id="UP000182998">
    <property type="component" value="Unassembled WGS sequence"/>
</dbReference>
<sequence length="329" mass="38026">MNIIAQLFFLISLIVEFNAAHLLLENKIGNALISHLIVSSLVTFTTQIYLSGAFRKIDWPFYLFVFLLVCFVPFGGILISLFIIISIHRLRTKFHEHAEILDSAINITQLKPVHFKYGAGGALRKLMHHEYNPLERTGALFAIGQEKFSDINKFMYELLVDDSDEIRLLAFKILEQQETIITEDIKKTLQILKNQDFESDSEKHAKYEKNLAMLYWELVYSNLVFQELEASILQKALSYTLSALENLHEDAVLWTLLGKIYTRIHQYRKAEEAFAKAISFNVSPSQVLPYLAEIKYKERNYVATKECLNLETLLDVPLVAPVKKFWDLT</sequence>
<keyword evidence="2" id="KW-1133">Transmembrane helix</keyword>
<dbReference type="EMBL" id="LN614830">
    <property type="protein sequence ID" value="CEG60384.1"/>
    <property type="molecule type" value="Genomic_DNA"/>
</dbReference>
<keyword evidence="2" id="KW-0472">Membrane</keyword>
<evidence type="ECO:0000256" key="2">
    <source>
        <dbReference type="SAM" id="Phobius"/>
    </source>
</evidence>
<feature type="transmembrane region" description="Helical" evidence="2">
    <location>
        <begin position="62"/>
        <end position="85"/>
    </location>
</feature>